<evidence type="ECO:0000256" key="1">
    <source>
        <dbReference type="SAM" id="Phobius"/>
    </source>
</evidence>
<evidence type="ECO:0000313" key="3">
    <source>
        <dbReference type="Proteomes" id="UP001516023"/>
    </source>
</evidence>
<name>A0ABD3P314_9STRA</name>
<comment type="caution">
    <text evidence="2">The sequence shown here is derived from an EMBL/GenBank/DDBJ whole genome shotgun (WGS) entry which is preliminary data.</text>
</comment>
<proteinExistence type="predicted"/>
<evidence type="ECO:0000313" key="2">
    <source>
        <dbReference type="EMBL" id="KAL3781861.1"/>
    </source>
</evidence>
<organism evidence="2 3">
    <name type="scientific">Cyclotella cryptica</name>
    <dbReference type="NCBI Taxonomy" id="29204"/>
    <lineage>
        <taxon>Eukaryota</taxon>
        <taxon>Sar</taxon>
        <taxon>Stramenopiles</taxon>
        <taxon>Ochrophyta</taxon>
        <taxon>Bacillariophyta</taxon>
        <taxon>Coscinodiscophyceae</taxon>
        <taxon>Thalassiosirophycidae</taxon>
        <taxon>Stephanodiscales</taxon>
        <taxon>Stephanodiscaceae</taxon>
        <taxon>Cyclotella</taxon>
    </lineage>
</organism>
<sequence>MLKTMGRLPPIRFVWKIFFAAVAIADVSYTVFLIQKKDSSVKSPIQDDICPIPSNDTETNATNITPIYEIWNWGAERNPKVSWISPIFCALCLVEAVLRSCDARRMALHNRALDELEKKMLKFAHRGKTLFFIDRWMKFNRSCWTWIPALATFAFWLLRLRDSAIITKWLILLSHSMTMLSLSFRECVDSIIWTKVMPYRIHKHPQRFMKRLRVVLQGIRFVRFAGPLARMGLKLQDQLWTMWKTRHQSKKSEMRKKRHIASPSLIFSDIQQLKSLARIQTSLARIPSFTLSSPALDNIASTVKESYLKRRADAKRIADQISKLHEDFLGGGGASRTAEIYDRIYDLTNSLKADISYRYLLAPRSLLSSRKYLISPRTRFSLSWRITVTNCLMLEIFRLCASWHLSETFSISLSQVVAKLLVECKAPEKTKNVLVFISDRINEVRRNIFDLLPILGPKPVDIAVCIPSGPQALLILQFGLFLERFIDTVVFLDIFVWFFTGEVDIDTHLVVPKPFITRCIIPGTLVQVLDHPTLPTLLPNMIKAMLQLSKTIGYSRVLRWILATAPAVKVVLFDPLKNFLFRHIKEDEGLMHYAESIGILSPERKLVTGSASDLFLGTSGSSKFLRRFASTTFNNSSQVGLAFDDLSPETSRQDLQSMINTEESAFSGRISRDASIKTPLSPPHRGILANPLISEKEPVLLPMSRSPSKNRRSVHFGFLDTHEGDGMRDF</sequence>
<dbReference type="EMBL" id="JABMIG020000304">
    <property type="protein sequence ID" value="KAL3781861.1"/>
    <property type="molecule type" value="Genomic_DNA"/>
</dbReference>
<feature type="transmembrane region" description="Helical" evidence="1">
    <location>
        <begin position="12"/>
        <end position="34"/>
    </location>
</feature>
<keyword evidence="1" id="KW-1133">Transmembrane helix</keyword>
<reference evidence="2 3" key="1">
    <citation type="journal article" date="2020" name="G3 (Bethesda)">
        <title>Improved Reference Genome for Cyclotella cryptica CCMP332, a Model for Cell Wall Morphogenesis, Salinity Adaptation, and Lipid Production in Diatoms (Bacillariophyta).</title>
        <authorList>
            <person name="Roberts W.R."/>
            <person name="Downey K.M."/>
            <person name="Ruck E.C."/>
            <person name="Traller J.C."/>
            <person name="Alverson A.J."/>
        </authorList>
    </citation>
    <scope>NUCLEOTIDE SEQUENCE [LARGE SCALE GENOMIC DNA]</scope>
    <source>
        <strain evidence="2 3">CCMP332</strain>
    </source>
</reference>
<feature type="transmembrane region" description="Helical" evidence="1">
    <location>
        <begin position="81"/>
        <end position="98"/>
    </location>
</feature>
<accession>A0ABD3P314</accession>
<feature type="transmembrane region" description="Helical" evidence="1">
    <location>
        <begin position="143"/>
        <end position="160"/>
    </location>
</feature>
<dbReference type="AlphaFoldDB" id="A0ABD3P314"/>
<keyword evidence="1" id="KW-0812">Transmembrane</keyword>
<dbReference type="Proteomes" id="UP001516023">
    <property type="component" value="Unassembled WGS sequence"/>
</dbReference>
<evidence type="ECO:0008006" key="4">
    <source>
        <dbReference type="Google" id="ProtNLM"/>
    </source>
</evidence>
<protein>
    <recommendedName>
        <fullName evidence="4">Autophagy-related protein 9</fullName>
    </recommendedName>
</protein>
<keyword evidence="3" id="KW-1185">Reference proteome</keyword>
<gene>
    <name evidence="2" type="ORF">HJC23_005401</name>
</gene>
<keyword evidence="1" id="KW-0472">Membrane</keyword>